<evidence type="ECO:0000313" key="1">
    <source>
        <dbReference type="EMBL" id="KND60974.1"/>
    </source>
</evidence>
<name>A0A0L0MG81_9BURK</name>
<proteinExistence type="predicted"/>
<accession>A0A0L0MG81</accession>
<comment type="caution">
    <text evidence="1">The sequence shown here is derived from an EMBL/GenBank/DDBJ whole genome shotgun (WGS) entry which is preliminary data.</text>
</comment>
<evidence type="ECO:0000313" key="2">
    <source>
        <dbReference type="Proteomes" id="UP000036959"/>
    </source>
</evidence>
<dbReference type="RefSeq" id="WP_050453124.1">
    <property type="nucleotide sequence ID" value="NZ_LFJJ01000037.1"/>
</dbReference>
<dbReference type="PATRIC" id="fig|242163.4.peg.4856"/>
<gene>
    <name evidence="1" type="ORF">BVER_00851c</name>
</gene>
<dbReference type="EMBL" id="LFJJ01000037">
    <property type="protein sequence ID" value="KND60974.1"/>
    <property type="molecule type" value="Genomic_DNA"/>
</dbReference>
<organism evidence="1 2">
    <name type="scientific">Candidatus Burkholderia verschuerenii</name>
    <dbReference type="NCBI Taxonomy" id="242163"/>
    <lineage>
        <taxon>Bacteria</taxon>
        <taxon>Pseudomonadati</taxon>
        <taxon>Pseudomonadota</taxon>
        <taxon>Betaproteobacteria</taxon>
        <taxon>Burkholderiales</taxon>
        <taxon>Burkholderiaceae</taxon>
        <taxon>Burkholderia</taxon>
    </lineage>
</organism>
<sequence>MQDQHDTPELEHRAEALAAAVRQLRKFGFALVSADTAADDGAARYEQARRAASALLGLADDGVYAHATHAVARALLDNTDALRLMRLDPNGEAVALPAFGAATTVGFGPDKREQIDALTGFLPRLAGVALDVSQQDALRAMLTALPKGASMLYLLQCIREKSPEKIGITPEQYSTLEPLLIALAKGFQ</sequence>
<reference evidence="2" key="1">
    <citation type="submission" date="2015-06" db="EMBL/GenBank/DDBJ databases">
        <title>Comparative genomics of Burkholderia leaf nodule symbionts.</title>
        <authorList>
            <person name="Carlier A."/>
            <person name="Eberl L."/>
            <person name="Pinto-Carbo M."/>
        </authorList>
    </citation>
    <scope>NUCLEOTIDE SEQUENCE [LARGE SCALE GENOMIC DNA]</scope>
    <source>
        <strain evidence="2">UZHbot4</strain>
    </source>
</reference>
<keyword evidence="2" id="KW-1185">Reference proteome</keyword>
<dbReference type="AlphaFoldDB" id="A0A0L0MG81"/>
<protein>
    <submittedName>
        <fullName evidence="1">Uncharacterized protein</fullName>
    </submittedName>
</protein>
<dbReference type="Proteomes" id="UP000036959">
    <property type="component" value="Unassembled WGS sequence"/>
</dbReference>